<dbReference type="NCBIfam" id="TIGR04183">
    <property type="entry name" value="Por_Secre_tail"/>
    <property type="match status" value="1"/>
</dbReference>
<dbReference type="InterPro" id="IPR044023">
    <property type="entry name" value="Ig_7"/>
</dbReference>
<dbReference type="STRING" id="1121895.GCA_000378485_00179"/>
<evidence type="ECO:0000256" key="1">
    <source>
        <dbReference type="ARBA" id="ARBA00022729"/>
    </source>
</evidence>
<dbReference type="EMBL" id="JRLX01000008">
    <property type="protein sequence ID" value="KGO86723.1"/>
    <property type="molecule type" value="Genomic_DNA"/>
</dbReference>
<organism evidence="3 4">
    <name type="scientific">Flavobacterium rivuli WB 3.3-2 = DSM 21788</name>
    <dbReference type="NCBI Taxonomy" id="1121895"/>
    <lineage>
        <taxon>Bacteria</taxon>
        <taxon>Pseudomonadati</taxon>
        <taxon>Bacteroidota</taxon>
        <taxon>Flavobacteriia</taxon>
        <taxon>Flavobacteriales</taxon>
        <taxon>Flavobacteriaceae</taxon>
        <taxon>Flavobacterium</taxon>
    </lineage>
</organism>
<dbReference type="Proteomes" id="UP000030152">
    <property type="component" value="Unassembled WGS sequence"/>
</dbReference>
<accession>A0A0A2M5M4</accession>
<dbReference type="InterPro" id="IPR026444">
    <property type="entry name" value="Secre_tail"/>
</dbReference>
<dbReference type="eggNOG" id="COG1404">
    <property type="taxonomic scope" value="Bacteria"/>
</dbReference>
<keyword evidence="4" id="KW-1185">Reference proteome</keyword>
<comment type="caution">
    <text evidence="3">The sequence shown here is derived from an EMBL/GenBank/DDBJ whole genome shotgun (WGS) entry which is preliminary data.</text>
</comment>
<reference evidence="3 4" key="1">
    <citation type="submission" date="2013-09" db="EMBL/GenBank/DDBJ databases">
        <authorList>
            <person name="Zeng Z."/>
            <person name="Chen C."/>
        </authorList>
    </citation>
    <scope>NUCLEOTIDE SEQUENCE [LARGE SCALE GENOMIC DNA]</scope>
    <source>
        <strain evidence="3 4">WB 3.3-2</strain>
    </source>
</reference>
<dbReference type="InterPro" id="IPR036116">
    <property type="entry name" value="FN3_sf"/>
</dbReference>
<sequence>MKKSTLEILQKQWRQPQQWIASFMMLFVLVGTNAFAQTVTLGSGTEVSVADSGSGLGPVNSYYAYMHYQVVYTAAEITAAGGATGTISQFGWNVATPSVVTLPNYKIRLAQTTATNSATHNNAALTEVYSGNYTSVGGYNMFTLTTPFVWDGTSNILVDVCYGEADFDDPYGQVFVYGTADDSSRFVVSDEDALCNEDTDTANDFKPQARFILTAPPSCFAPTGLTFSGSTSTTATVVWTAPSTAPSSGYQYYYSTNNTAPTATTEGTPVTTGTTATITGLTANTQYYVWVRSSCGENFSTWTPSITFTTPCEATGIPYSENFESATTPALPGCTTSQNVGNGNNWTTYSPAGNGFTSKVLNYTYNSNNPANAWFYTRGLNLTAGVSYRLTYKYGNNGGTTYVERLRVSYGTANIATSMTTELANHSNIVNNTTPITNTIDFTPSSTGVYYIGFNVYSITDRNRLFVDDITVDVSPSCLPPSAVQVSAIGKAAATLSWTAPGTVPSEGYQIYYSTSNVAPTAETVANATATGVTTGLSGLQPSTTYYVWVRGNCGTTNGTSVWAPVATFTTLCDYPEIVTANDATVCGEGPAQLTATATNSGLLYWYDAPVNGNFIGSGSPFASPSVNATRDFYVSATQIVSNSNVAVGAGATTSDTYSNPLYSNWSNNHTQHLITAQELRSAGITAGNLNSIALNVTSTSSIANTDLSIKIGTTTATQLTTFVSNNGLATVYTSATYQPTTGINTFAFTTPFNWDGTSNILVEFCHGNAASTATLSRTVKTDNTSYVSTVKFHVSDATSASAICGTTTGSNLESYSVRPQFTFNGNGVCQSPREAVTVTVTSAPAIEVAATAVSICEGQSTTLSVASDNDDYTYVWTPGTNLTGESQIVSPAETTTYTVTATDAVTGCVAVEQITVAVNTLPAAITVTPATPTVCPDAIVALTINGASANGAATVGTATTQTTDTEELTAFSNRRVNYKSQTIYTAAELIAAGLQPGSITSIAYNISSLGDAANNDSYTVKLGSTENAVFANTTYLSETGFTTVYGPATYTHAVGVNTITFTTPYVWDGVSNIVISVSHLGADNVNNAKTYYTDLGANTTLFNYNNLTSGSGTLSPKRFNVTFNYSFDTVVTWTPAAGLFTDEAATIAYTGQDIETVYAKLTQSATYTVSAANESGCSVTATAVITVAATQAPVADATQTFCGAGVIAGLMATGTDIKWYENATGGIALVDDVALVNGEIYYASQTANGCESETRTPVTVVLTTVLVDDPEDVTQCGGTYTLPALTNGNYYTENNGAGTMLEAGALIEETTTLYVFATSATTPNCTNQSIFTVTINNTPAPTGVSPQSFTVASATDATIEDIVVTATGTVRWYATESDAIAGVALPEGTQLVEGNTYYATQTIGNCTSTEVLAVTIEEILGGKGFDLASFSYYPNPVNNVLNLTYSSDITSVAIFNLLGQQVNEQKPNTTNAKVDTSMLAEGTYLVKVTAGNAVKTIKVIKKN</sequence>
<dbReference type="SMART" id="SM00060">
    <property type="entry name" value="FN3"/>
    <property type="match status" value="2"/>
</dbReference>
<keyword evidence="1" id="KW-0732">Signal</keyword>
<dbReference type="eggNOG" id="COG3291">
    <property type="taxonomic scope" value="Bacteria"/>
</dbReference>
<gene>
    <name evidence="3" type="ORF">Q765_08825</name>
</gene>
<dbReference type="InterPro" id="IPR013783">
    <property type="entry name" value="Ig-like_fold"/>
</dbReference>
<dbReference type="Gene3D" id="2.60.120.200">
    <property type="match status" value="1"/>
</dbReference>
<dbReference type="Pfam" id="PF18962">
    <property type="entry name" value="Por_Secre_tail"/>
    <property type="match status" value="1"/>
</dbReference>
<dbReference type="Gene3D" id="2.60.40.10">
    <property type="entry name" value="Immunoglobulins"/>
    <property type="match status" value="2"/>
</dbReference>
<feature type="domain" description="Fibronectin type-III" evidence="2">
    <location>
        <begin position="480"/>
        <end position="574"/>
    </location>
</feature>
<proteinExistence type="predicted"/>
<dbReference type="RefSeq" id="WP_020211304.1">
    <property type="nucleotide sequence ID" value="NZ_JRLX01000008.1"/>
</dbReference>
<dbReference type="InterPro" id="IPR003961">
    <property type="entry name" value="FN3_dom"/>
</dbReference>
<dbReference type="SUPFAM" id="SSF49265">
    <property type="entry name" value="Fibronectin type III"/>
    <property type="match status" value="2"/>
</dbReference>
<name>A0A0A2M5M4_9FLAO</name>
<dbReference type="CDD" id="cd00063">
    <property type="entry name" value="FN3"/>
    <property type="match status" value="2"/>
</dbReference>
<dbReference type="PROSITE" id="PS50853">
    <property type="entry name" value="FN3"/>
    <property type="match status" value="2"/>
</dbReference>
<dbReference type="Pfam" id="PF00041">
    <property type="entry name" value="fn3"/>
    <property type="match status" value="2"/>
</dbReference>
<dbReference type="OrthoDB" id="1447704at2"/>
<protein>
    <recommendedName>
        <fullName evidence="2">Fibronectin type-III domain-containing protein</fullName>
    </recommendedName>
</protein>
<evidence type="ECO:0000313" key="3">
    <source>
        <dbReference type="EMBL" id="KGO86723.1"/>
    </source>
</evidence>
<feature type="domain" description="Fibronectin type-III" evidence="2">
    <location>
        <begin position="221"/>
        <end position="313"/>
    </location>
</feature>
<evidence type="ECO:0000313" key="4">
    <source>
        <dbReference type="Proteomes" id="UP000030152"/>
    </source>
</evidence>
<dbReference type="Pfam" id="PF19081">
    <property type="entry name" value="Ig_7"/>
    <property type="match status" value="2"/>
</dbReference>
<evidence type="ECO:0000259" key="2">
    <source>
        <dbReference type="PROSITE" id="PS50853"/>
    </source>
</evidence>
<dbReference type="eggNOG" id="COG1572">
    <property type="taxonomic scope" value="Bacteria"/>
</dbReference>